<keyword evidence="4" id="KW-1185">Reference proteome</keyword>
<evidence type="ECO:0000259" key="2">
    <source>
        <dbReference type="Pfam" id="PF25298"/>
    </source>
</evidence>
<protein>
    <recommendedName>
        <fullName evidence="2">FP protein C-terminal domain-containing protein</fullName>
    </recommendedName>
</protein>
<name>A0ABR3IG48_LOXSC</name>
<dbReference type="Proteomes" id="UP001549920">
    <property type="component" value="Unassembled WGS sequence"/>
</dbReference>
<feature type="compositionally biased region" description="Low complexity" evidence="1">
    <location>
        <begin position="12"/>
        <end position="27"/>
    </location>
</feature>
<organism evidence="3 4">
    <name type="scientific">Loxostege sticticalis</name>
    <name type="common">Beet webworm moth</name>
    <dbReference type="NCBI Taxonomy" id="481309"/>
    <lineage>
        <taxon>Eukaryota</taxon>
        <taxon>Metazoa</taxon>
        <taxon>Ecdysozoa</taxon>
        <taxon>Arthropoda</taxon>
        <taxon>Hexapoda</taxon>
        <taxon>Insecta</taxon>
        <taxon>Pterygota</taxon>
        <taxon>Neoptera</taxon>
        <taxon>Endopterygota</taxon>
        <taxon>Lepidoptera</taxon>
        <taxon>Glossata</taxon>
        <taxon>Ditrysia</taxon>
        <taxon>Pyraloidea</taxon>
        <taxon>Crambidae</taxon>
        <taxon>Pyraustinae</taxon>
        <taxon>Loxostege</taxon>
    </lineage>
</organism>
<evidence type="ECO:0000313" key="4">
    <source>
        <dbReference type="Proteomes" id="UP001549920"/>
    </source>
</evidence>
<evidence type="ECO:0000313" key="3">
    <source>
        <dbReference type="EMBL" id="KAL0895249.1"/>
    </source>
</evidence>
<dbReference type="InterPro" id="IPR057251">
    <property type="entry name" value="FP_C"/>
</dbReference>
<dbReference type="Pfam" id="PF25298">
    <property type="entry name" value="Baculo_FP_2nd"/>
    <property type="match status" value="1"/>
</dbReference>
<feature type="domain" description="FP protein C-terminal" evidence="2">
    <location>
        <begin position="282"/>
        <end position="333"/>
    </location>
</feature>
<comment type="caution">
    <text evidence="3">The sequence shown here is derived from an EMBL/GenBank/DDBJ whole genome shotgun (WGS) entry which is preliminary data.</text>
</comment>
<evidence type="ECO:0000256" key="1">
    <source>
        <dbReference type="SAM" id="MobiDB-lite"/>
    </source>
</evidence>
<feature type="region of interest" description="Disordered" evidence="1">
    <location>
        <begin position="1"/>
        <end position="45"/>
    </location>
</feature>
<reference evidence="3 4" key="1">
    <citation type="submission" date="2024-06" db="EMBL/GenBank/DDBJ databases">
        <title>A chromosome-level genome assembly of beet webworm, Loxostege sticticalis.</title>
        <authorList>
            <person name="Zhang Y."/>
        </authorList>
    </citation>
    <scope>NUCLEOTIDE SEQUENCE [LARGE SCALE GENOMIC DNA]</scope>
    <source>
        <strain evidence="3">AQ026</strain>
        <tissue evidence="3">Whole body</tissue>
    </source>
</reference>
<accession>A0ABR3IG48</accession>
<sequence>MPLRRTPPASPAPTAAGPALTAPACGPAPEPIIESTPGPSAAPAPAAARPLLSMTALANTLGVSAVHGLHSCSSEPNLSDSFNVTQRKRKRSDCIEDTLNCFMDEMKQMFKDFTEEQDRKYNRLCNTVEDIRTSLDLMAEKHVALQVKVEKLEAERKADCVYIRSLEDRLDYLEKNSRSTHLEIRNIPAPSAESKTTLLDTFINTAKVLKVPLQHNDIKDIFRINTKKSTNSTIIVNLASVLHKEKIITSFRQFNKGVARLTTEHLHISGPPTPIYISENLTAKMKKLFYLAREFAKANEFKFCWVSHGKVFLRKKENAPLIRVANDDDLIKLQDKI</sequence>
<proteinExistence type="predicted"/>
<gene>
    <name evidence="3" type="ORF">ABMA27_011403</name>
</gene>
<dbReference type="EMBL" id="JBEUOH010000003">
    <property type="protein sequence ID" value="KAL0895249.1"/>
    <property type="molecule type" value="Genomic_DNA"/>
</dbReference>